<sequence length="349" mass="38915">MFRYPGNLCMIMMIAVIVSVTGCFQETTPSVNDNNGDIWKDVPNEKIVFMSKADSSSGELYLQDRNGITRLTNNDRHENNPALSPDGKKVAFHAGDINDLLSWDIYVLDLETGEETRLTDNRVIDGHPDWSPDCTKLVFGSFRDAQGNPSGAADIYVINIDGTGLKRLTDSPYEDNDPEWSPDGTKIAFKSTRDTLQSAREEIYVMDSDGSNIRKLTTTSGSQSDHDPSWSPDSSEIVFTRYEGSRPWTDIVNTNILIENWKELTPWNVYKVDLGGNTEKLTNLGHMSGLPVFSGDGKNILYLKIDLIIIDGKAAGATHRLILIKPDGTGEKQLISDNVHTPTLEYYDW</sequence>
<dbReference type="Proteomes" id="UP001320159">
    <property type="component" value="Unassembled WGS sequence"/>
</dbReference>
<feature type="region of interest" description="Disordered" evidence="2">
    <location>
        <begin position="214"/>
        <end position="234"/>
    </location>
</feature>
<comment type="similarity">
    <text evidence="1">Belongs to the TolB family.</text>
</comment>
<evidence type="ECO:0000313" key="4">
    <source>
        <dbReference type="Proteomes" id="UP001320159"/>
    </source>
</evidence>
<evidence type="ECO:0008006" key="5">
    <source>
        <dbReference type="Google" id="ProtNLM"/>
    </source>
</evidence>
<dbReference type="RefSeq" id="WP_230742747.1">
    <property type="nucleotide sequence ID" value="NZ_PGCK01000011.1"/>
</dbReference>
<dbReference type="Pfam" id="PF07676">
    <property type="entry name" value="PD40"/>
    <property type="match status" value="4"/>
</dbReference>
<accession>A0AAP2RDY3</accession>
<protein>
    <recommendedName>
        <fullName evidence="5">WD40-like Beta Propeller Repeat</fullName>
    </recommendedName>
</protein>
<dbReference type="InterPro" id="IPR011659">
    <property type="entry name" value="WD40"/>
</dbReference>
<proteinExistence type="inferred from homology"/>
<dbReference type="PROSITE" id="PS51257">
    <property type="entry name" value="PROKAR_LIPOPROTEIN"/>
    <property type="match status" value="1"/>
</dbReference>
<organism evidence="3 4">
    <name type="scientific">Methanooceanicella nereidis</name>
    <dbReference type="NCBI Taxonomy" id="2052831"/>
    <lineage>
        <taxon>Archaea</taxon>
        <taxon>Methanobacteriati</taxon>
        <taxon>Methanobacteriota</taxon>
        <taxon>Stenosarchaea group</taxon>
        <taxon>Methanomicrobia</taxon>
        <taxon>Methanocellales</taxon>
        <taxon>Methanocellaceae</taxon>
        <taxon>Methanooceanicella</taxon>
    </lineage>
</organism>
<dbReference type="SUPFAM" id="SSF69304">
    <property type="entry name" value="Tricorn protease N-terminal domain"/>
    <property type="match status" value="1"/>
</dbReference>
<reference evidence="3 4" key="1">
    <citation type="submission" date="2017-11" db="EMBL/GenBank/DDBJ databases">
        <title>Isolation and Characterization of Family Methanocellaceae Species from Potential Methane Hydrate Area Offshore Southwestern Taiwan.</title>
        <authorList>
            <person name="Zhang W.-L."/>
            <person name="Chen W.-C."/>
            <person name="Lai M.-C."/>
            <person name="Chen S.-C."/>
        </authorList>
    </citation>
    <scope>NUCLEOTIDE SEQUENCE [LARGE SCALE GENOMIC DNA]</scope>
    <source>
        <strain evidence="3 4">CWC-04</strain>
    </source>
</reference>
<name>A0AAP2RDY3_9EURY</name>
<keyword evidence="4" id="KW-1185">Reference proteome</keyword>
<evidence type="ECO:0000256" key="2">
    <source>
        <dbReference type="SAM" id="MobiDB-lite"/>
    </source>
</evidence>
<dbReference type="AlphaFoldDB" id="A0AAP2RDY3"/>
<dbReference type="PANTHER" id="PTHR36842">
    <property type="entry name" value="PROTEIN TOLB HOMOLOG"/>
    <property type="match status" value="1"/>
</dbReference>
<dbReference type="PANTHER" id="PTHR36842:SF1">
    <property type="entry name" value="PROTEIN TOLB"/>
    <property type="match status" value="1"/>
</dbReference>
<evidence type="ECO:0000256" key="1">
    <source>
        <dbReference type="ARBA" id="ARBA00009820"/>
    </source>
</evidence>
<evidence type="ECO:0000313" key="3">
    <source>
        <dbReference type="EMBL" id="MCD1295891.1"/>
    </source>
</evidence>
<dbReference type="EMBL" id="PGCK01000011">
    <property type="protein sequence ID" value="MCD1295891.1"/>
    <property type="molecule type" value="Genomic_DNA"/>
</dbReference>
<dbReference type="Gene3D" id="2.120.10.30">
    <property type="entry name" value="TolB, C-terminal domain"/>
    <property type="match status" value="1"/>
</dbReference>
<dbReference type="InterPro" id="IPR011042">
    <property type="entry name" value="6-blade_b-propeller_TolB-like"/>
</dbReference>
<comment type="caution">
    <text evidence="3">The sequence shown here is derived from an EMBL/GenBank/DDBJ whole genome shotgun (WGS) entry which is preliminary data.</text>
</comment>
<gene>
    <name evidence="3" type="ORF">CUJ83_12885</name>
</gene>